<dbReference type="EMBL" id="JANPWB010000015">
    <property type="protein sequence ID" value="KAJ1092534.1"/>
    <property type="molecule type" value="Genomic_DNA"/>
</dbReference>
<proteinExistence type="predicted"/>
<accession>A0AAV7LPP6</accession>
<protein>
    <submittedName>
        <fullName evidence="1">Uncharacterized protein</fullName>
    </submittedName>
</protein>
<sequence>MVLQWGRGGLHAGPCLLRSPWAGGGTSSASPLTLFQIPPESYCGVARGIPSAATPLGTRRADSVASLSRAALQLASRVVAGLYMAPQPTRNGSHALLIFFVFLKLALRAAGRRLGFLWKTLETAHARKVSEETEKLPRSKITENPSKRLQWVRQPSVV</sequence>
<comment type="caution">
    <text evidence="1">The sequence shown here is derived from an EMBL/GenBank/DDBJ whole genome shotgun (WGS) entry which is preliminary data.</text>
</comment>
<evidence type="ECO:0000313" key="2">
    <source>
        <dbReference type="Proteomes" id="UP001066276"/>
    </source>
</evidence>
<keyword evidence="2" id="KW-1185">Reference proteome</keyword>
<dbReference type="AlphaFoldDB" id="A0AAV7LPP6"/>
<evidence type="ECO:0000313" key="1">
    <source>
        <dbReference type="EMBL" id="KAJ1092534.1"/>
    </source>
</evidence>
<name>A0AAV7LPP6_PLEWA</name>
<dbReference type="Proteomes" id="UP001066276">
    <property type="component" value="Chromosome 11"/>
</dbReference>
<gene>
    <name evidence="1" type="ORF">NDU88_005644</name>
</gene>
<organism evidence="1 2">
    <name type="scientific">Pleurodeles waltl</name>
    <name type="common">Iberian ribbed newt</name>
    <dbReference type="NCBI Taxonomy" id="8319"/>
    <lineage>
        <taxon>Eukaryota</taxon>
        <taxon>Metazoa</taxon>
        <taxon>Chordata</taxon>
        <taxon>Craniata</taxon>
        <taxon>Vertebrata</taxon>
        <taxon>Euteleostomi</taxon>
        <taxon>Amphibia</taxon>
        <taxon>Batrachia</taxon>
        <taxon>Caudata</taxon>
        <taxon>Salamandroidea</taxon>
        <taxon>Salamandridae</taxon>
        <taxon>Pleurodelinae</taxon>
        <taxon>Pleurodeles</taxon>
    </lineage>
</organism>
<reference evidence="1" key="1">
    <citation type="journal article" date="2022" name="bioRxiv">
        <title>Sequencing and chromosome-scale assembly of the giantPleurodeles waltlgenome.</title>
        <authorList>
            <person name="Brown T."/>
            <person name="Elewa A."/>
            <person name="Iarovenko S."/>
            <person name="Subramanian E."/>
            <person name="Araus A.J."/>
            <person name="Petzold A."/>
            <person name="Susuki M."/>
            <person name="Suzuki K.-i.T."/>
            <person name="Hayashi T."/>
            <person name="Toyoda A."/>
            <person name="Oliveira C."/>
            <person name="Osipova E."/>
            <person name="Leigh N.D."/>
            <person name="Simon A."/>
            <person name="Yun M.H."/>
        </authorList>
    </citation>
    <scope>NUCLEOTIDE SEQUENCE</scope>
    <source>
        <strain evidence="1">20211129_DDA</strain>
        <tissue evidence="1">Liver</tissue>
    </source>
</reference>